<name>A0AAD5MMA1_PARTN</name>
<proteinExistence type="predicted"/>
<reference evidence="2" key="1">
    <citation type="submission" date="2021-06" db="EMBL/GenBank/DDBJ databases">
        <title>Parelaphostrongylus tenuis whole genome reference sequence.</title>
        <authorList>
            <person name="Garwood T.J."/>
            <person name="Larsen P.A."/>
            <person name="Fountain-Jones N.M."/>
            <person name="Garbe J.R."/>
            <person name="Macchietto M.G."/>
            <person name="Kania S.A."/>
            <person name="Gerhold R.W."/>
            <person name="Richards J.E."/>
            <person name="Wolf T.M."/>
        </authorList>
    </citation>
    <scope>NUCLEOTIDE SEQUENCE</scope>
    <source>
        <strain evidence="2">MNPRO001-30</strain>
        <tissue evidence="2">Meninges</tissue>
    </source>
</reference>
<protein>
    <submittedName>
        <fullName evidence="2">Uncharacterized protein</fullName>
    </submittedName>
</protein>
<gene>
    <name evidence="2" type="ORF">KIN20_007463</name>
</gene>
<dbReference type="AlphaFoldDB" id="A0AAD5MMA1"/>
<organism evidence="2 3">
    <name type="scientific">Parelaphostrongylus tenuis</name>
    <name type="common">Meningeal worm</name>
    <dbReference type="NCBI Taxonomy" id="148309"/>
    <lineage>
        <taxon>Eukaryota</taxon>
        <taxon>Metazoa</taxon>
        <taxon>Ecdysozoa</taxon>
        <taxon>Nematoda</taxon>
        <taxon>Chromadorea</taxon>
        <taxon>Rhabditida</taxon>
        <taxon>Rhabditina</taxon>
        <taxon>Rhabditomorpha</taxon>
        <taxon>Strongyloidea</taxon>
        <taxon>Metastrongylidae</taxon>
        <taxon>Parelaphostrongylus</taxon>
    </lineage>
</organism>
<feature type="region of interest" description="Disordered" evidence="1">
    <location>
        <begin position="1"/>
        <end position="24"/>
    </location>
</feature>
<keyword evidence="3" id="KW-1185">Reference proteome</keyword>
<feature type="compositionally biased region" description="Polar residues" evidence="1">
    <location>
        <begin position="10"/>
        <end position="21"/>
    </location>
</feature>
<evidence type="ECO:0000313" key="3">
    <source>
        <dbReference type="Proteomes" id="UP001196413"/>
    </source>
</evidence>
<evidence type="ECO:0000256" key="1">
    <source>
        <dbReference type="SAM" id="MobiDB-lite"/>
    </source>
</evidence>
<sequence length="57" mass="6568">MMQVIRKRSGGSTPSFNTLPRSVNGRFTERLGSRSSNCKELAWPSFYVIHDEEEIHK</sequence>
<evidence type="ECO:0000313" key="2">
    <source>
        <dbReference type="EMBL" id="KAJ1351457.1"/>
    </source>
</evidence>
<comment type="caution">
    <text evidence="2">The sequence shown here is derived from an EMBL/GenBank/DDBJ whole genome shotgun (WGS) entry which is preliminary data.</text>
</comment>
<dbReference type="EMBL" id="JAHQIW010001077">
    <property type="protein sequence ID" value="KAJ1351457.1"/>
    <property type="molecule type" value="Genomic_DNA"/>
</dbReference>
<dbReference type="Proteomes" id="UP001196413">
    <property type="component" value="Unassembled WGS sequence"/>
</dbReference>
<accession>A0AAD5MMA1</accession>